<evidence type="ECO:0000259" key="7">
    <source>
        <dbReference type="PROSITE" id="PS50931"/>
    </source>
</evidence>
<comment type="caution">
    <text evidence="8">The sequence shown here is derived from an EMBL/GenBank/DDBJ whole genome shotgun (WGS) entry which is preliminary data.</text>
</comment>
<dbReference type="SUPFAM" id="SSF53850">
    <property type="entry name" value="Periplasmic binding protein-like II"/>
    <property type="match status" value="1"/>
</dbReference>
<dbReference type="PROSITE" id="PS50931">
    <property type="entry name" value="HTH_LYSR"/>
    <property type="match status" value="1"/>
</dbReference>
<dbReference type="Proteomes" id="UP000773614">
    <property type="component" value="Unassembled WGS sequence"/>
</dbReference>
<proteinExistence type="inferred from homology"/>
<dbReference type="InterPro" id="IPR000847">
    <property type="entry name" value="LysR_HTH_N"/>
</dbReference>
<evidence type="ECO:0000256" key="4">
    <source>
        <dbReference type="ARBA" id="ARBA00023159"/>
    </source>
</evidence>
<feature type="domain" description="HTH lysR-type" evidence="7">
    <location>
        <begin position="48"/>
        <end position="105"/>
    </location>
</feature>
<evidence type="ECO:0000256" key="3">
    <source>
        <dbReference type="ARBA" id="ARBA00023125"/>
    </source>
</evidence>
<evidence type="ECO:0000256" key="1">
    <source>
        <dbReference type="ARBA" id="ARBA00009437"/>
    </source>
</evidence>
<sequence>MRARKAAASPICRPRSAGNWRNWGCCDGPALTGPRRLFRALAVSLQRLSLRDLEYIVAVADERHFGRAAEKCHVSQPALSAQVRKLEDMLGHALFERTARGVLVTSQGERLVPHARELVLAARRFLDLAAGCDRLQGALRIDAIATLGPYLFPYILRPLRDRLPEVDLVLRESRTETILNALVRGESDIGLVSLPLREEGLATIPLFDEPFVAVHAAGRDIASGATADIDRLDRAGLLLLEEGHCLRDQALALCSAGESRVAVHATSLETLCHMVAAGAGYSLLPALAVDPEETFGGLVRYTPIADSRARRRIGLAYRATDPRRPHFEAIAETIRENLPAGVDAVAPPAGRSGEGISALPRSSPAAPARHAGRGRARTS</sequence>
<keyword evidence="3" id="KW-0238">DNA-binding</keyword>
<dbReference type="Gene3D" id="3.40.190.10">
    <property type="entry name" value="Periplasmic binding protein-like II"/>
    <property type="match status" value="2"/>
</dbReference>
<gene>
    <name evidence="8" type="ORF">E4O86_05580</name>
</gene>
<dbReference type="InterPro" id="IPR005119">
    <property type="entry name" value="LysR_subst-bd"/>
</dbReference>
<dbReference type="InterPro" id="IPR036390">
    <property type="entry name" value="WH_DNA-bd_sf"/>
</dbReference>
<evidence type="ECO:0000313" key="8">
    <source>
        <dbReference type="EMBL" id="MYZ47180.1"/>
    </source>
</evidence>
<evidence type="ECO:0000256" key="2">
    <source>
        <dbReference type="ARBA" id="ARBA00023015"/>
    </source>
</evidence>
<feature type="region of interest" description="Disordered" evidence="6">
    <location>
        <begin position="343"/>
        <end position="379"/>
    </location>
</feature>
<dbReference type="Pfam" id="PF03466">
    <property type="entry name" value="LysR_substrate"/>
    <property type="match status" value="1"/>
</dbReference>
<evidence type="ECO:0000256" key="6">
    <source>
        <dbReference type="SAM" id="MobiDB-lite"/>
    </source>
</evidence>
<keyword evidence="9" id="KW-1185">Reference proteome</keyword>
<dbReference type="Pfam" id="PF00126">
    <property type="entry name" value="HTH_1"/>
    <property type="match status" value="1"/>
</dbReference>
<evidence type="ECO:0000256" key="5">
    <source>
        <dbReference type="ARBA" id="ARBA00023163"/>
    </source>
</evidence>
<dbReference type="FunFam" id="1.10.10.10:FF:000001">
    <property type="entry name" value="LysR family transcriptional regulator"/>
    <property type="match status" value="1"/>
</dbReference>
<dbReference type="Gene3D" id="1.10.10.10">
    <property type="entry name" value="Winged helix-like DNA-binding domain superfamily/Winged helix DNA-binding domain"/>
    <property type="match status" value="1"/>
</dbReference>
<keyword evidence="2" id="KW-0805">Transcription regulation</keyword>
<dbReference type="GO" id="GO:0032993">
    <property type="term" value="C:protein-DNA complex"/>
    <property type="evidence" value="ECO:0007669"/>
    <property type="project" value="TreeGrafter"/>
</dbReference>
<dbReference type="OrthoDB" id="9775392at2"/>
<feature type="compositionally biased region" description="Low complexity" evidence="6">
    <location>
        <begin position="357"/>
        <end position="369"/>
    </location>
</feature>
<dbReference type="PANTHER" id="PTHR30346:SF26">
    <property type="entry name" value="HYDROGEN PEROXIDE-INDUCIBLE GENES ACTIVATOR"/>
    <property type="match status" value="1"/>
</dbReference>
<dbReference type="EMBL" id="SPKJ01000011">
    <property type="protein sequence ID" value="MYZ47180.1"/>
    <property type="molecule type" value="Genomic_DNA"/>
</dbReference>
<keyword evidence="4" id="KW-0010">Activator</keyword>
<comment type="similarity">
    <text evidence="1">Belongs to the LysR transcriptional regulatory family.</text>
</comment>
<reference evidence="8" key="1">
    <citation type="submission" date="2019-03" db="EMBL/GenBank/DDBJ databases">
        <title>Afifella sp. nov., isolated from activated sludge.</title>
        <authorList>
            <person name="Li Q."/>
            <person name="Liu Y."/>
        </authorList>
    </citation>
    <scope>NUCLEOTIDE SEQUENCE</scope>
    <source>
        <strain evidence="8">L72</strain>
    </source>
</reference>
<name>A0A964WSV0_9HYPH</name>
<dbReference type="GO" id="GO:0003677">
    <property type="term" value="F:DNA binding"/>
    <property type="evidence" value="ECO:0007669"/>
    <property type="project" value="UniProtKB-KW"/>
</dbReference>
<accession>A0A964WSV0</accession>
<feature type="compositionally biased region" description="Basic residues" evidence="6">
    <location>
        <begin position="370"/>
        <end position="379"/>
    </location>
</feature>
<protein>
    <submittedName>
        <fullName evidence="8">LysR family transcriptional regulator</fullName>
    </submittedName>
</protein>
<organism evidence="8 9">
    <name type="scientific">Propylenella binzhouense</name>
    <dbReference type="NCBI Taxonomy" id="2555902"/>
    <lineage>
        <taxon>Bacteria</taxon>
        <taxon>Pseudomonadati</taxon>
        <taxon>Pseudomonadota</taxon>
        <taxon>Alphaproteobacteria</taxon>
        <taxon>Hyphomicrobiales</taxon>
        <taxon>Propylenellaceae</taxon>
        <taxon>Propylenella</taxon>
    </lineage>
</organism>
<dbReference type="PRINTS" id="PR00039">
    <property type="entry name" value="HTHLYSR"/>
</dbReference>
<evidence type="ECO:0000313" key="9">
    <source>
        <dbReference type="Proteomes" id="UP000773614"/>
    </source>
</evidence>
<dbReference type="SUPFAM" id="SSF46785">
    <property type="entry name" value="Winged helix' DNA-binding domain"/>
    <property type="match status" value="1"/>
</dbReference>
<dbReference type="GO" id="GO:0003700">
    <property type="term" value="F:DNA-binding transcription factor activity"/>
    <property type="evidence" value="ECO:0007669"/>
    <property type="project" value="InterPro"/>
</dbReference>
<dbReference type="PANTHER" id="PTHR30346">
    <property type="entry name" value="TRANSCRIPTIONAL DUAL REGULATOR HCAR-RELATED"/>
    <property type="match status" value="1"/>
</dbReference>
<dbReference type="CDD" id="cd08411">
    <property type="entry name" value="PBP2_OxyR"/>
    <property type="match status" value="1"/>
</dbReference>
<keyword evidence="5" id="KW-0804">Transcription</keyword>
<dbReference type="InterPro" id="IPR036388">
    <property type="entry name" value="WH-like_DNA-bd_sf"/>
</dbReference>
<dbReference type="AlphaFoldDB" id="A0A964WSV0"/>